<evidence type="ECO:0000256" key="8">
    <source>
        <dbReference type="ARBA" id="ARBA00043264"/>
    </source>
</evidence>
<evidence type="ECO:0000256" key="7">
    <source>
        <dbReference type="ARBA" id="ARBA00023136"/>
    </source>
</evidence>
<dbReference type="SUPFAM" id="SSF90123">
    <property type="entry name" value="ABC transporter transmembrane region"/>
    <property type="match status" value="1"/>
</dbReference>
<feature type="transmembrane region" description="Helical" evidence="9">
    <location>
        <begin position="266"/>
        <end position="291"/>
    </location>
</feature>
<dbReference type="RefSeq" id="WP_258211104.1">
    <property type="nucleotide sequence ID" value="NZ_CP102734.1"/>
</dbReference>
<dbReference type="PANTHER" id="PTHR24221:SF654">
    <property type="entry name" value="ATP-BINDING CASSETTE SUB-FAMILY B MEMBER 6"/>
    <property type="match status" value="1"/>
</dbReference>
<organism evidence="12 13">
    <name type="scientific">Mycoplasma iguanae</name>
    <dbReference type="NCBI Taxonomy" id="292461"/>
    <lineage>
        <taxon>Bacteria</taxon>
        <taxon>Bacillati</taxon>
        <taxon>Mycoplasmatota</taxon>
        <taxon>Mollicutes</taxon>
        <taxon>Mycoplasmataceae</taxon>
        <taxon>Mycoplasma</taxon>
    </lineage>
</organism>
<dbReference type="Gene3D" id="3.40.50.300">
    <property type="entry name" value="P-loop containing nucleotide triphosphate hydrolases"/>
    <property type="match status" value="1"/>
</dbReference>
<dbReference type="Gene3D" id="1.20.1560.10">
    <property type="entry name" value="ABC transporter type 1, transmembrane domain"/>
    <property type="match status" value="1"/>
</dbReference>
<dbReference type="Pfam" id="PF00005">
    <property type="entry name" value="ABC_tran"/>
    <property type="match status" value="1"/>
</dbReference>
<dbReference type="PROSITE" id="PS50929">
    <property type="entry name" value="ABC_TM1F"/>
    <property type="match status" value="1"/>
</dbReference>
<feature type="transmembrane region" description="Helical" evidence="9">
    <location>
        <begin position="146"/>
        <end position="175"/>
    </location>
</feature>
<feature type="domain" description="ABC transmembrane type-1" evidence="10">
    <location>
        <begin position="160"/>
        <end position="436"/>
    </location>
</feature>
<keyword evidence="5" id="KW-0813">Transport</keyword>
<dbReference type="SUPFAM" id="SSF52540">
    <property type="entry name" value="P-loop containing nucleoside triphosphate hydrolases"/>
    <property type="match status" value="1"/>
</dbReference>
<dbReference type="EMBL" id="CP102734">
    <property type="protein sequence ID" value="UVD81930.1"/>
    <property type="molecule type" value="Genomic_DNA"/>
</dbReference>
<comment type="similarity">
    <text evidence="2">Belongs to the ABC transporter superfamily.</text>
</comment>
<dbReference type="InterPro" id="IPR011527">
    <property type="entry name" value="ABC1_TM_dom"/>
</dbReference>
<dbReference type="InterPro" id="IPR005074">
    <property type="entry name" value="Peptidase_C39"/>
</dbReference>
<feature type="transmembrane region" description="Helical" evidence="9">
    <location>
        <begin position="297"/>
        <end position="316"/>
    </location>
</feature>
<evidence type="ECO:0000256" key="6">
    <source>
        <dbReference type="ARBA" id="ARBA00022989"/>
    </source>
</evidence>
<keyword evidence="7 9" id="KW-0472">Membrane</keyword>
<dbReference type="Gene3D" id="3.90.70.10">
    <property type="entry name" value="Cysteine proteinases"/>
    <property type="match status" value="1"/>
</dbReference>
<feature type="transmembrane region" description="Helical" evidence="9">
    <location>
        <begin position="409"/>
        <end position="426"/>
    </location>
</feature>
<feature type="domain" description="Peptidase C39" evidence="11">
    <location>
        <begin position="6"/>
        <end position="131"/>
    </location>
</feature>
<comment type="subcellular location">
    <subcellularLocation>
        <location evidence="1">Cell membrane</location>
        <topology evidence="1">Multi-pass membrane protein</topology>
    </subcellularLocation>
</comment>
<keyword evidence="4" id="KW-0645">Protease</keyword>
<dbReference type="InterPro" id="IPR027417">
    <property type="entry name" value="P-loop_NTPase"/>
</dbReference>
<gene>
    <name evidence="12" type="ORF">NV226_01330</name>
</gene>
<evidence type="ECO:0000259" key="10">
    <source>
        <dbReference type="PROSITE" id="PS50929"/>
    </source>
</evidence>
<evidence type="ECO:0000256" key="9">
    <source>
        <dbReference type="SAM" id="Phobius"/>
    </source>
</evidence>
<dbReference type="InterPro" id="IPR036640">
    <property type="entry name" value="ABC1_TM_sf"/>
</dbReference>
<dbReference type="Pfam" id="PF03412">
    <property type="entry name" value="Peptidase_C39"/>
    <property type="match status" value="1"/>
</dbReference>
<dbReference type="PROSITE" id="PS50990">
    <property type="entry name" value="PEPTIDASE_C39"/>
    <property type="match status" value="1"/>
</dbReference>
<keyword evidence="4" id="KW-0378">Hydrolase</keyword>
<reference evidence="12" key="1">
    <citation type="submission" date="2022-08" db="EMBL/GenBank/DDBJ databases">
        <title>Complete genome of Mycoplasma iguanae type strain 2327.</title>
        <authorList>
            <person name="Spergser J."/>
        </authorList>
    </citation>
    <scope>NUCLEOTIDE SEQUENCE</scope>
    <source>
        <strain evidence="12">2327</strain>
    </source>
</reference>
<evidence type="ECO:0000256" key="2">
    <source>
        <dbReference type="ARBA" id="ARBA00005417"/>
    </source>
</evidence>
<evidence type="ECO:0000313" key="12">
    <source>
        <dbReference type="EMBL" id="UVD81930.1"/>
    </source>
</evidence>
<proteinExistence type="inferred from homology"/>
<evidence type="ECO:0000259" key="11">
    <source>
        <dbReference type="PROSITE" id="PS50990"/>
    </source>
</evidence>
<dbReference type="PANTHER" id="PTHR24221">
    <property type="entry name" value="ATP-BINDING CASSETTE SUB-FAMILY B"/>
    <property type="match status" value="1"/>
</dbReference>
<dbReference type="Proteomes" id="UP001059252">
    <property type="component" value="Chromosome"/>
</dbReference>
<keyword evidence="6 9" id="KW-1133">Transmembrane helix</keyword>
<protein>
    <submittedName>
        <fullName evidence="12">Cysteine peptidase family C39 domain-containing protein</fullName>
    </submittedName>
</protein>
<dbReference type="InterPro" id="IPR003439">
    <property type="entry name" value="ABC_transporter-like_ATP-bd"/>
</dbReference>
<keyword evidence="4" id="KW-0788">Thiol protease</keyword>
<dbReference type="InterPro" id="IPR017871">
    <property type="entry name" value="ABC_transporter-like_CS"/>
</dbReference>
<evidence type="ECO:0000256" key="1">
    <source>
        <dbReference type="ARBA" id="ARBA00004651"/>
    </source>
</evidence>
<dbReference type="Pfam" id="PF00664">
    <property type="entry name" value="ABC_membrane"/>
    <property type="match status" value="1"/>
</dbReference>
<keyword evidence="13" id="KW-1185">Reference proteome</keyword>
<accession>A0ABY5RBE8</accession>
<sequence length="678" mass="79970">MTIKKQSDIKDCGIAVIQWFYEFFFHQNINVNEIKKMAFYSNNGISISNLEKLALNCGFSLNSFKGNFEALKNLNLDQPIIALTNIQSSNHYVIVYKITSKFFYILDPVTGKKKIKSEDFTNMFLNVILVAEKNAQFKPKIKKLNFFVIILSNLSLKFSFLIIVINFINIFLRIFSSFYMRIIFDLVIPQHSSRLLFEIFSIFLVVVLLQALSNFLKSYFLKNLNLKIEKKLFDVYLDSLKSISNHQINKVQKQDHLKRIMLIENVANFIANFTYTIFFEFIIFFFSLIMIVWINGWIFLIIFINSFLLIMISFLYQKKLMNKYPEIYQISLRHFSNSNDLVQNIDKLKNSNFQSFVVNNFYKTYTKKQNLEIKTFHLDNCYFLVKGLINILSPLIIIFVGVLMYFDNMISVGSILLFLSFINFYFNPLETFTDLILNYPIIKSNYQNLDFIISSDKEEDKNTLILNEKIRKLDFQNFNFSYDNNLNIFHFDNLIIDSNIYLTGNNGKGKSTFLQVLAQKLDPKGKMLINDISSKKFSRKKLRDEIFHISSDENFINTNIFTFITENNIEYQHCFLINYQKYQLNKILEKLNLNFNMEIENNGNNFSSGQKQVISLLKIFNKKYKLILIDEAFENIDLASCKLLQKAIIQFQKDALFIEVSHNQKYFFAEKELKITND</sequence>
<keyword evidence="5" id="KW-0653">Protein transport</keyword>
<evidence type="ECO:0000256" key="5">
    <source>
        <dbReference type="ARBA" id="ARBA00022927"/>
    </source>
</evidence>
<feature type="transmembrane region" description="Helical" evidence="9">
    <location>
        <begin position="195"/>
        <end position="216"/>
    </location>
</feature>
<evidence type="ECO:0000256" key="4">
    <source>
        <dbReference type="ARBA" id="ARBA00022807"/>
    </source>
</evidence>
<evidence type="ECO:0000256" key="3">
    <source>
        <dbReference type="ARBA" id="ARBA00022692"/>
    </source>
</evidence>
<keyword evidence="3 9" id="KW-0812">Transmembrane</keyword>
<keyword evidence="8" id="KW-0080">Bacteriocin transport</keyword>
<evidence type="ECO:0000313" key="13">
    <source>
        <dbReference type="Proteomes" id="UP001059252"/>
    </source>
</evidence>
<dbReference type="PROSITE" id="PS00211">
    <property type="entry name" value="ABC_TRANSPORTER_1"/>
    <property type="match status" value="1"/>
</dbReference>
<dbReference type="InterPro" id="IPR039421">
    <property type="entry name" value="Type_1_exporter"/>
</dbReference>
<feature type="transmembrane region" description="Helical" evidence="9">
    <location>
        <begin position="383"/>
        <end position="403"/>
    </location>
</feature>
<name>A0ABY5RBE8_9MOLU</name>
<dbReference type="NCBIfam" id="NF045998">
    <property type="entry name" value="cleave_ABC_plasm"/>
    <property type="match status" value="1"/>
</dbReference>